<proteinExistence type="predicted"/>
<sequence>MSRVVALSPWGGEVQAAQPLQRRSRHYAWTDHRTLDERDWSYLDLYELLKANS</sequence>
<evidence type="ECO:0000313" key="2">
    <source>
        <dbReference type="Proteomes" id="UP001597391"/>
    </source>
</evidence>
<keyword evidence="2" id="KW-1185">Reference proteome</keyword>
<gene>
    <name evidence="1" type="ORF">ACFSYH_03975</name>
</gene>
<reference evidence="2" key="1">
    <citation type="journal article" date="2019" name="Int. J. Syst. Evol. Microbiol.">
        <title>The Global Catalogue of Microorganisms (GCM) 10K type strain sequencing project: providing services to taxonomists for standard genome sequencing and annotation.</title>
        <authorList>
            <consortium name="The Broad Institute Genomics Platform"/>
            <consortium name="The Broad Institute Genome Sequencing Center for Infectious Disease"/>
            <person name="Wu L."/>
            <person name="Ma J."/>
        </authorList>
    </citation>
    <scope>NUCLEOTIDE SEQUENCE [LARGE SCALE GENOMIC DNA]</scope>
    <source>
        <strain evidence="2">KCTC 33576</strain>
    </source>
</reference>
<dbReference type="EMBL" id="JBHUOP010000002">
    <property type="protein sequence ID" value="MFD2839725.1"/>
    <property type="molecule type" value="Genomic_DNA"/>
</dbReference>
<dbReference type="RefSeq" id="WP_377465272.1">
    <property type="nucleotide sequence ID" value="NZ_JBHUOP010000002.1"/>
</dbReference>
<comment type="caution">
    <text evidence="1">The sequence shown here is derived from an EMBL/GenBank/DDBJ whole genome shotgun (WGS) entry which is preliminary data.</text>
</comment>
<protein>
    <submittedName>
        <fullName evidence="1">Uncharacterized protein</fullName>
    </submittedName>
</protein>
<name>A0ABW5XEL3_9MICO</name>
<evidence type="ECO:0000313" key="1">
    <source>
        <dbReference type="EMBL" id="MFD2839725.1"/>
    </source>
</evidence>
<organism evidence="1 2">
    <name type="scientific">Populibacterium corticicola</name>
    <dbReference type="NCBI Taxonomy" id="1812826"/>
    <lineage>
        <taxon>Bacteria</taxon>
        <taxon>Bacillati</taxon>
        <taxon>Actinomycetota</taxon>
        <taxon>Actinomycetes</taxon>
        <taxon>Micrococcales</taxon>
        <taxon>Jonesiaceae</taxon>
        <taxon>Populibacterium</taxon>
    </lineage>
</organism>
<accession>A0ABW5XEL3</accession>
<dbReference type="Proteomes" id="UP001597391">
    <property type="component" value="Unassembled WGS sequence"/>
</dbReference>